<feature type="transmembrane region" description="Helical" evidence="2">
    <location>
        <begin position="341"/>
        <end position="363"/>
    </location>
</feature>
<dbReference type="GO" id="GO:0016747">
    <property type="term" value="F:acyltransferase activity, transferring groups other than amino-acyl groups"/>
    <property type="evidence" value="ECO:0007669"/>
    <property type="project" value="InterPro"/>
</dbReference>
<feature type="region of interest" description="Disordered" evidence="1">
    <location>
        <begin position="605"/>
        <end position="684"/>
    </location>
</feature>
<feature type="transmembrane region" description="Helical" evidence="2">
    <location>
        <begin position="154"/>
        <end position="178"/>
    </location>
</feature>
<feature type="transmembrane region" description="Helical" evidence="2">
    <location>
        <begin position="383"/>
        <end position="410"/>
    </location>
</feature>
<dbReference type="Pfam" id="PF01757">
    <property type="entry name" value="Acyl_transf_3"/>
    <property type="match status" value="1"/>
</dbReference>
<feature type="transmembrane region" description="Helical" evidence="2">
    <location>
        <begin position="252"/>
        <end position="272"/>
    </location>
</feature>
<dbReference type="Proteomes" id="UP000663881">
    <property type="component" value="Unassembled WGS sequence"/>
</dbReference>
<keyword evidence="2" id="KW-1133">Transmembrane helix</keyword>
<organism evidence="4 5">
    <name type="scientific">Adineta steineri</name>
    <dbReference type="NCBI Taxonomy" id="433720"/>
    <lineage>
        <taxon>Eukaryota</taxon>
        <taxon>Metazoa</taxon>
        <taxon>Spiralia</taxon>
        <taxon>Gnathifera</taxon>
        <taxon>Rotifera</taxon>
        <taxon>Eurotatoria</taxon>
        <taxon>Bdelloidea</taxon>
        <taxon>Adinetida</taxon>
        <taxon>Adinetidae</taxon>
        <taxon>Adineta</taxon>
    </lineage>
</organism>
<evidence type="ECO:0000259" key="3">
    <source>
        <dbReference type="SMART" id="SM00703"/>
    </source>
</evidence>
<dbReference type="InterPro" id="IPR052728">
    <property type="entry name" value="O2_lipid_transport_reg"/>
</dbReference>
<dbReference type="InterPro" id="IPR006621">
    <property type="entry name" value="Nose-resist-to-fluoxetine_N"/>
</dbReference>
<dbReference type="AlphaFoldDB" id="A0A818PG26"/>
<evidence type="ECO:0000256" key="2">
    <source>
        <dbReference type="SAM" id="Phobius"/>
    </source>
</evidence>
<accession>A0A818PG26</accession>
<feature type="transmembrane region" description="Helical" evidence="2">
    <location>
        <begin position="544"/>
        <end position="566"/>
    </location>
</feature>
<dbReference type="EMBL" id="CAJOAY010000300">
    <property type="protein sequence ID" value="CAF3622374.1"/>
    <property type="molecule type" value="Genomic_DNA"/>
</dbReference>
<keyword evidence="2" id="KW-0812">Transmembrane</keyword>
<gene>
    <name evidence="4" type="ORF">OKA104_LOCUS7690</name>
</gene>
<dbReference type="InterPro" id="IPR002656">
    <property type="entry name" value="Acyl_transf_3_dom"/>
</dbReference>
<feature type="domain" description="Nose resistant-to-fluoxetine protein N-terminal" evidence="3">
    <location>
        <begin position="13"/>
        <end position="141"/>
    </location>
</feature>
<dbReference type="PANTHER" id="PTHR11161">
    <property type="entry name" value="O-ACYLTRANSFERASE"/>
    <property type="match status" value="1"/>
</dbReference>
<dbReference type="PANTHER" id="PTHR11161:SF0">
    <property type="entry name" value="O-ACYLTRANSFERASE LIKE PROTEIN"/>
    <property type="match status" value="1"/>
</dbReference>
<proteinExistence type="predicted"/>
<feature type="transmembrane region" description="Helical" evidence="2">
    <location>
        <begin position="431"/>
        <end position="455"/>
    </location>
</feature>
<sequence>MSAYLSSRASNETTMCQEEFEKIIAGALQFDSWALKIIDAWGKPLPSGLLRGNVFWTGNYDECVQPMYLVDNKSFVAQPFDTQHCTLFPISSTTTDLLEIFNGITLGMCVPSSCDRQSVAMLIQSFFTFSNITEDYLDCSNDPPNGQKSFTGGAIATCIILSLLGLLVLIGTVIDLIITVRLKSDQNLVRHDSRPDIETLEMKSMTTPHYSDLTQRPLLEPTPRRIFLANFSALRTLCRIFTMEKKEDENSFAFINGLRVLSLFWVIIGHSVLDSLAYTSNVVDVLSWTKNIFFQLIINATFTVDTFFVISGFLTTIAFVRQVKKEKLSFRLMVLYYVHRYIRLTPAFLLLLSVSINLTPYFGHGPFYPTQKGFEPEACRNHYWWTSIFYIGNLIEPSQMCFTISWYLFNDMQFYWIAPLALIPFVKGRKWIAFTMTIIFILVGIMSILGILLHYPNMTVNSFDEFQFAPGTNFFNTIYVTPWCRISAYAIGLLTCFLLITVGRTYRFNVYSKLIGTLLAIAICLTCLFSVYHEYANEPGLSRASLVTYQCLSRTGWALAIGWVIFLCSSNQGGIQTLAHDLLTVTVFFLMTLQHGLQQHTVLRTQQHGPQQHEPQQQSQHGSQQQSQQGSQQEQQQGSQHELQHDLQHEPQPQPQPHPQPQPQPHPQPQPQPHPQPGILIVIM</sequence>
<feature type="compositionally biased region" description="Low complexity" evidence="1">
    <location>
        <begin position="606"/>
        <end position="641"/>
    </location>
</feature>
<evidence type="ECO:0000313" key="4">
    <source>
        <dbReference type="EMBL" id="CAF3622374.1"/>
    </source>
</evidence>
<reference evidence="4" key="1">
    <citation type="submission" date="2021-02" db="EMBL/GenBank/DDBJ databases">
        <authorList>
            <person name="Nowell W R."/>
        </authorList>
    </citation>
    <scope>NUCLEOTIDE SEQUENCE</scope>
</reference>
<evidence type="ECO:0000313" key="5">
    <source>
        <dbReference type="Proteomes" id="UP000663881"/>
    </source>
</evidence>
<evidence type="ECO:0000256" key="1">
    <source>
        <dbReference type="SAM" id="MobiDB-lite"/>
    </source>
</evidence>
<dbReference type="Pfam" id="PF20146">
    <property type="entry name" value="NRF"/>
    <property type="match status" value="1"/>
</dbReference>
<protein>
    <recommendedName>
        <fullName evidence="3">Nose resistant-to-fluoxetine protein N-terminal domain-containing protein</fullName>
    </recommendedName>
</protein>
<keyword evidence="2" id="KW-0472">Membrane</keyword>
<name>A0A818PG26_9BILA</name>
<feature type="transmembrane region" description="Helical" evidence="2">
    <location>
        <begin position="486"/>
        <end position="502"/>
    </location>
</feature>
<feature type="transmembrane region" description="Helical" evidence="2">
    <location>
        <begin position="292"/>
        <end position="320"/>
    </location>
</feature>
<dbReference type="SMART" id="SM00703">
    <property type="entry name" value="NRF"/>
    <property type="match status" value="1"/>
</dbReference>
<feature type="transmembrane region" description="Helical" evidence="2">
    <location>
        <begin position="514"/>
        <end position="532"/>
    </location>
</feature>
<comment type="caution">
    <text evidence="4">The sequence shown here is derived from an EMBL/GenBank/DDBJ whole genome shotgun (WGS) entry which is preliminary data.</text>
</comment>
<feature type="compositionally biased region" description="Pro residues" evidence="1">
    <location>
        <begin position="652"/>
        <end position="676"/>
    </location>
</feature>